<evidence type="ECO:0000313" key="9">
    <source>
        <dbReference type="EMBL" id="PTQ40742.1"/>
    </source>
</evidence>
<dbReference type="NCBIfam" id="NF002010">
    <property type="entry name" value="PRK00811.1"/>
    <property type="match status" value="1"/>
</dbReference>
<dbReference type="EC" id="2.5.1.16" evidence="3"/>
<organism evidence="9 10">
    <name type="scientific">Marchantia polymorpha</name>
    <name type="common">Common liverwort</name>
    <name type="synonym">Marchantia aquatica</name>
    <dbReference type="NCBI Taxonomy" id="3197"/>
    <lineage>
        <taxon>Eukaryota</taxon>
        <taxon>Viridiplantae</taxon>
        <taxon>Streptophyta</taxon>
        <taxon>Embryophyta</taxon>
        <taxon>Marchantiophyta</taxon>
        <taxon>Marchantiopsida</taxon>
        <taxon>Marchantiidae</taxon>
        <taxon>Marchantiales</taxon>
        <taxon>Marchantiaceae</taxon>
        <taxon>Marchantia</taxon>
    </lineage>
</organism>
<sequence length="385" mass="42251">MRQRNLAIVAALQSTFTCLFRSSSQLPFRKDIRRFGSSSLFALSIFSQSTRRNRIVTGALSKGRFRVDSVGMAPGGDTPAPTPSNMGSIMPGWFSEIGSMWPGEAHSLKVEKSLFDGQSDFQHVQVFQSETYGKVLVLDGVIQLTERDEFSYQEMITHLPMCSVTDPKRVLVIGGGDGGVLRELSRHSSVERIDMCEIDKMVVEVSKEFFPNVSIGFQDPRVNLVIGDGVKFLQEADTGTYDVIIVDSSDPVGPAEGLFQKPFYESLARALRPGGVACTQAESIWLHLPIIKEVVSICSGIFTGSVNYAWTSVPTYPSGVIGFMLCSTEGPTKVNFKKPVNPIEGIVTGEAAKSRLMKYYNSEVHEAAFILPQFAKSFLQDSLST</sequence>
<dbReference type="NCBIfam" id="TIGR00417">
    <property type="entry name" value="speE"/>
    <property type="match status" value="1"/>
</dbReference>
<dbReference type="PROSITE" id="PS01330">
    <property type="entry name" value="PABS_1"/>
    <property type="match status" value="1"/>
</dbReference>
<feature type="active site" description="Proton acceptor" evidence="6">
    <location>
        <position position="247"/>
    </location>
</feature>
<name>A0A2R6X3T2_MARPO</name>
<dbReference type="CDD" id="cd02440">
    <property type="entry name" value="AdoMet_MTases"/>
    <property type="match status" value="1"/>
</dbReference>
<keyword evidence="4 6" id="KW-0808">Transferase</keyword>
<dbReference type="Pfam" id="PF01564">
    <property type="entry name" value="Spermine_synth"/>
    <property type="match status" value="1"/>
</dbReference>
<feature type="domain" description="PABS" evidence="8">
    <location>
        <begin position="91"/>
        <end position="328"/>
    </location>
</feature>
<dbReference type="GO" id="GO:0008295">
    <property type="term" value="P:spermidine biosynthetic process"/>
    <property type="evidence" value="ECO:0000318"/>
    <property type="project" value="GO_Central"/>
</dbReference>
<protein>
    <recommendedName>
        <fullName evidence="3">spermidine synthase</fullName>
        <ecNumber evidence="3">2.5.1.16</ecNumber>
    </recommendedName>
</protein>
<keyword evidence="10" id="KW-1185">Reference proteome</keyword>
<evidence type="ECO:0000313" key="10">
    <source>
        <dbReference type="Proteomes" id="UP000244005"/>
    </source>
</evidence>
<dbReference type="GO" id="GO:0004766">
    <property type="term" value="F:spermidine synthase activity"/>
    <property type="evidence" value="ECO:0000318"/>
    <property type="project" value="GO_Central"/>
</dbReference>
<dbReference type="InterPro" id="IPR001045">
    <property type="entry name" value="Spermi_synthase"/>
</dbReference>
<dbReference type="PROSITE" id="PS51006">
    <property type="entry name" value="PABS_2"/>
    <property type="match status" value="1"/>
</dbReference>
<dbReference type="PANTHER" id="PTHR11558">
    <property type="entry name" value="SPERMIDINE/SPERMINE SYNTHASE"/>
    <property type="match status" value="1"/>
</dbReference>
<evidence type="ECO:0000256" key="6">
    <source>
        <dbReference type="PROSITE-ProRule" id="PRU00354"/>
    </source>
</evidence>
<evidence type="ECO:0000256" key="1">
    <source>
        <dbReference type="ARBA" id="ARBA00005123"/>
    </source>
</evidence>
<evidence type="ECO:0000256" key="2">
    <source>
        <dbReference type="ARBA" id="ARBA00007867"/>
    </source>
</evidence>
<accession>A0A2R6X3T2</accession>
<evidence type="ECO:0000256" key="7">
    <source>
        <dbReference type="RuleBase" id="RU003836"/>
    </source>
</evidence>
<dbReference type="SUPFAM" id="SSF53335">
    <property type="entry name" value="S-adenosyl-L-methionine-dependent methyltransferases"/>
    <property type="match status" value="1"/>
</dbReference>
<dbReference type="InterPro" id="IPR037163">
    <property type="entry name" value="Spermidine_synt_N_sf"/>
</dbReference>
<reference evidence="10" key="1">
    <citation type="journal article" date="2017" name="Cell">
        <title>Insights into land plant evolution garnered from the Marchantia polymorpha genome.</title>
        <authorList>
            <person name="Bowman J.L."/>
            <person name="Kohchi T."/>
            <person name="Yamato K.T."/>
            <person name="Jenkins J."/>
            <person name="Shu S."/>
            <person name="Ishizaki K."/>
            <person name="Yamaoka S."/>
            <person name="Nishihama R."/>
            <person name="Nakamura Y."/>
            <person name="Berger F."/>
            <person name="Adam C."/>
            <person name="Aki S.S."/>
            <person name="Althoff F."/>
            <person name="Araki T."/>
            <person name="Arteaga-Vazquez M.A."/>
            <person name="Balasubrmanian S."/>
            <person name="Barry K."/>
            <person name="Bauer D."/>
            <person name="Boehm C.R."/>
            <person name="Briginshaw L."/>
            <person name="Caballero-Perez J."/>
            <person name="Catarino B."/>
            <person name="Chen F."/>
            <person name="Chiyoda S."/>
            <person name="Chovatia M."/>
            <person name="Davies K.M."/>
            <person name="Delmans M."/>
            <person name="Demura T."/>
            <person name="Dierschke T."/>
            <person name="Dolan L."/>
            <person name="Dorantes-Acosta A.E."/>
            <person name="Eklund D.M."/>
            <person name="Florent S.N."/>
            <person name="Flores-Sandoval E."/>
            <person name="Fujiyama A."/>
            <person name="Fukuzawa H."/>
            <person name="Galik B."/>
            <person name="Grimanelli D."/>
            <person name="Grimwood J."/>
            <person name="Grossniklaus U."/>
            <person name="Hamada T."/>
            <person name="Haseloff J."/>
            <person name="Hetherington A.J."/>
            <person name="Higo A."/>
            <person name="Hirakawa Y."/>
            <person name="Hundley H.N."/>
            <person name="Ikeda Y."/>
            <person name="Inoue K."/>
            <person name="Inoue S.I."/>
            <person name="Ishida S."/>
            <person name="Jia Q."/>
            <person name="Kakita M."/>
            <person name="Kanazawa T."/>
            <person name="Kawai Y."/>
            <person name="Kawashima T."/>
            <person name="Kennedy M."/>
            <person name="Kinose K."/>
            <person name="Kinoshita T."/>
            <person name="Kohara Y."/>
            <person name="Koide E."/>
            <person name="Komatsu K."/>
            <person name="Kopischke S."/>
            <person name="Kubo M."/>
            <person name="Kyozuka J."/>
            <person name="Lagercrantz U."/>
            <person name="Lin S.S."/>
            <person name="Lindquist E."/>
            <person name="Lipzen A.M."/>
            <person name="Lu C.W."/>
            <person name="De Luna E."/>
            <person name="Martienssen R.A."/>
            <person name="Minamino N."/>
            <person name="Mizutani M."/>
            <person name="Mizutani M."/>
            <person name="Mochizuki N."/>
            <person name="Monte I."/>
            <person name="Mosher R."/>
            <person name="Nagasaki H."/>
            <person name="Nakagami H."/>
            <person name="Naramoto S."/>
            <person name="Nishitani K."/>
            <person name="Ohtani M."/>
            <person name="Okamoto T."/>
            <person name="Okumura M."/>
            <person name="Phillips J."/>
            <person name="Pollak B."/>
            <person name="Reinders A."/>
            <person name="Rovekamp M."/>
            <person name="Sano R."/>
            <person name="Sawa S."/>
            <person name="Schmid M.W."/>
            <person name="Shirakawa M."/>
            <person name="Solano R."/>
            <person name="Spunde A."/>
            <person name="Suetsugu N."/>
            <person name="Sugano S."/>
            <person name="Sugiyama A."/>
            <person name="Sun R."/>
            <person name="Suzuki Y."/>
            <person name="Takenaka M."/>
            <person name="Takezawa D."/>
            <person name="Tomogane H."/>
            <person name="Tsuzuki M."/>
            <person name="Ueda T."/>
            <person name="Umeda M."/>
            <person name="Ward J.M."/>
            <person name="Watanabe Y."/>
            <person name="Yazaki K."/>
            <person name="Yokoyama R."/>
            <person name="Yoshitake Y."/>
            <person name="Yotsui I."/>
            <person name="Zachgo S."/>
            <person name="Schmutz J."/>
        </authorList>
    </citation>
    <scope>NUCLEOTIDE SEQUENCE [LARGE SCALE GENOMIC DNA]</scope>
    <source>
        <strain evidence="10">Tak-1</strain>
    </source>
</reference>
<dbReference type="GO" id="GO:0005829">
    <property type="term" value="C:cytosol"/>
    <property type="evidence" value="ECO:0000318"/>
    <property type="project" value="GO_Central"/>
</dbReference>
<dbReference type="InterPro" id="IPR029063">
    <property type="entry name" value="SAM-dependent_MTases_sf"/>
</dbReference>
<keyword evidence="6" id="KW-0620">Polyamine biosynthesis</keyword>
<dbReference type="InterPro" id="IPR035246">
    <property type="entry name" value="Spermidine_synt_N"/>
</dbReference>
<comment type="pathway">
    <text evidence="1">Amine and polyamine biosynthesis; spermidine biosynthesis; spermidine from putrescine: step 1/1.</text>
</comment>
<evidence type="ECO:0000256" key="4">
    <source>
        <dbReference type="ARBA" id="ARBA00022679"/>
    </source>
</evidence>
<dbReference type="Gene3D" id="2.30.140.10">
    <property type="entry name" value="Spermidine synthase, tetramerisation domain"/>
    <property type="match status" value="1"/>
</dbReference>
<proteinExistence type="inferred from homology"/>
<dbReference type="Gramene" id="Mp6g18590.1">
    <property type="protein sequence ID" value="Mp6g18590.1.cds"/>
    <property type="gene ID" value="Mp6g18590"/>
</dbReference>
<dbReference type="InterPro" id="IPR030373">
    <property type="entry name" value="PABS_CS"/>
</dbReference>
<dbReference type="PANTHER" id="PTHR11558:SF11">
    <property type="entry name" value="SPERMIDINE SYNTHASE"/>
    <property type="match status" value="1"/>
</dbReference>
<dbReference type="AlphaFoldDB" id="A0A2R6X3T2"/>
<gene>
    <name evidence="9" type="ORF">MARPO_0038s0069</name>
</gene>
<dbReference type="EMBL" id="KZ772710">
    <property type="protein sequence ID" value="PTQ40742.1"/>
    <property type="molecule type" value="Genomic_DNA"/>
</dbReference>
<dbReference type="Pfam" id="PF17284">
    <property type="entry name" value="Spermine_synt_N"/>
    <property type="match status" value="1"/>
</dbReference>
<dbReference type="Gene3D" id="3.40.50.150">
    <property type="entry name" value="Vaccinia Virus protein VP39"/>
    <property type="match status" value="1"/>
</dbReference>
<dbReference type="OrthoDB" id="38125at2759"/>
<dbReference type="InterPro" id="IPR030374">
    <property type="entry name" value="PABS"/>
</dbReference>
<dbReference type="FunFam" id="3.40.50.150:FF:000013">
    <property type="entry name" value="Spermidine synthase"/>
    <property type="match status" value="1"/>
</dbReference>
<evidence type="ECO:0000256" key="3">
    <source>
        <dbReference type="ARBA" id="ARBA00012455"/>
    </source>
</evidence>
<comment type="similarity">
    <text evidence="2 7">Belongs to the spermidine/spermine synthase family.</text>
</comment>
<dbReference type="HAMAP" id="MF_00198">
    <property type="entry name" value="Spermidine_synth"/>
    <property type="match status" value="1"/>
</dbReference>
<evidence type="ECO:0000256" key="5">
    <source>
        <dbReference type="ARBA" id="ARBA00049307"/>
    </source>
</evidence>
<evidence type="ECO:0000259" key="8">
    <source>
        <dbReference type="PROSITE" id="PS51006"/>
    </source>
</evidence>
<comment type="catalytic activity">
    <reaction evidence="5">
        <text>S-adenosyl 3-(methylsulfanyl)propylamine + putrescine = S-methyl-5'-thioadenosine + spermidine + H(+)</text>
        <dbReference type="Rhea" id="RHEA:12721"/>
        <dbReference type="ChEBI" id="CHEBI:15378"/>
        <dbReference type="ChEBI" id="CHEBI:17509"/>
        <dbReference type="ChEBI" id="CHEBI:57443"/>
        <dbReference type="ChEBI" id="CHEBI:57834"/>
        <dbReference type="ChEBI" id="CHEBI:326268"/>
        <dbReference type="EC" id="2.5.1.16"/>
    </reaction>
</comment>
<dbReference type="Proteomes" id="UP000244005">
    <property type="component" value="Unassembled WGS sequence"/>
</dbReference>